<evidence type="ECO:0000256" key="7">
    <source>
        <dbReference type="SAM" id="SignalP"/>
    </source>
</evidence>
<organism evidence="9 10">
    <name type="scientific">Helicobacter canadensis MIT 98-5491</name>
    <dbReference type="NCBI Taxonomy" id="537970"/>
    <lineage>
        <taxon>Bacteria</taxon>
        <taxon>Pseudomonadati</taxon>
        <taxon>Campylobacterota</taxon>
        <taxon>Epsilonproteobacteria</taxon>
        <taxon>Campylobacterales</taxon>
        <taxon>Helicobacteraceae</taxon>
        <taxon>Helicobacter</taxon>
    </lineage>
</organism>
<dbReference type="PRINTS" id="PR01021">
    <property type="entry name" value="OMPADOMAIN"/>
</dbReference>
<dbReference type="Pfam" id="PF00691">
    <property type="entry name" value="OmpA"/>
    <property type="match status" value="1"/>
</dbReference>
<dbReference type="HAMAP" id="MF_02204">
    <property type="entry name" value="Pal"/>
    <property type="match status" value="1"/>
</dbReference>
<dbReference type="GO" id="GO:0051301">
    <property type="term" value="P:cell division"/>
    <property type="evidence" value="ECO:0007669"/>
    <property type="project" value="InterPro"/>
</dbReference>
<keyword evidence="1 6" id="KW-0732">Signal</keyword>
<evidence type="ECO:0000256" key="2">
    <source>
        <dbReference type="ARBA" id="ARBA00023136"/>
    </source>
</evidence>
<dbReference type="PANTHER" id="PTHR30329">
    <property type="entry name" value="STATOR ELEMENT OF FLAGELLAR MOTOR COMPLEX"/>
    <property type="match status" value="1"/>
</dbReference>
<dbReference type="GO" id="GO:0009279">
    <property type="term" value="C:cell outer membrane"/>
    <property type="evidence" value="ECO:0007669"/>
    <property type="project" value="UniProtKB-SubCell"/>
</dbReference>
<evidence type="ECO:0000256" key="6">
    <source>
        <dbReference type="HAMAP-Rule" id="MF_02204"/>
    </source>
</evidence>
<dbReference type="CDD" id="cd07185">
    <property type="entry name" value="OmpA_C-like"/>
    <property type="match status" value="1"/>
</dbReference>
<dbReference type="HOGENOM" id="CLU_016890_9_3_7"/>
<dbReference type="InterPro" id="IPR006665">
    <property type="entry name" value="OmpA-like"/>
</dbReference>
<evidence type="ECO:0000259" key="8">
    <source>
        <dbReference type="PROSITE" id="PS51123"/>
    </source>
</evidence>
<evidence type="ECO:0000313" key="10">
    <source>
        <dbReference type="Proteomes" id="UP000007032"/>
    </source>
</evidence>
<evidence type="ECO:0000256" key="5">
    <source>
        <dbReference type="ARBA" id="ARBA00023288"/>
    </source>
</evidence>
<dbReference type="InterPro" id="IPR050330">
    <property type="entry name" value="Bact_OuterMem_StrucFunc"/>
</dbReference>
<dbReference type="InterPro" id="IPR036737">
    <property type="entry name" value="OmpA-like_sf"/>
</dbReference>
<dbReference type="Proteomes" id="UP000007032">
    <property type="component" value="Chromosome"/>
</dbReference>
<sequence length="174" mass="18941">MKKSLVFGSLVAALLMVGCSQKSGNVGTSSAQDSTANQGVSQGYVGGRDNFVNLEERIQYVEGGLQNVFFNFDQFVIRADMQNVVDNDANVLKDVSAAPLSVRVEGNTDEWGTDEYNYALGLKRAVAVKEALVAKGVSESKIVLVSYGESKPTCTQKTRECWAENRKVTFKMLP</sequence>
<reference evidence="9 10" key="1">
    <citation type="journal article" date="2009" name="J. Bacteriol.">
        <title>Genome sequence of the emerging pathogen Helicobacter canadensis.</title>
        <authorList>
            <person name="Loman N.J."/>
            <person name="Snyder L.A."/>
            <person name="Linton J.D."/>
            <person name="Langdon R."/>
            <person name="Lawson A.J."/>
            <person name="Weinstock G.M."/>
            <person name="Wren B.W."/>
            <person name="Pallen M.J."/>
        </authorList>
    </citation>
    <scope>NUCLEOTIDE SEQUENCE [LARGE SCALE GENOMIC DNA]</scope>
    <source>
        <strain evidence="9 10">MIT 98-5491</strain>
    </source>
</reference>
<protein>
    <recommendedName>
        <fullName evidence="6">Peptidoglycan-associated lipoprotein</fullName>
        <shortName evidence="6">PAL</shortName>
    </recommendedName>
</protein>
<proteinExistence type="inferred from homology"/>
<keyword evidence="4 6" id="KW-0998">Cell outer membrane</keyword>
<dbReference type="InterPro" id="IPR039001">
    <property type="entry name" value="Pal"/>
</dbReference>
<evidence type="ECO:0000256" key="4">
    <source>
        <dbReference type="ARBA" id="ARBA00023237"/>
    </source>
</evidence>
<feature type="signal peptide" evidence="7">
    <location>
        <begin position="1"/>
        <end position="24"/>
    </location>
</feature>
<evidence type="ECO:0000256" key="3">
    <source>
        <dbReference type="ARBA" id="ARBA00023139"/>
    </source>
</evidence>
<evidence type="ECO:0000256" key="1">
    <source>
        <dbReference type="ARBA" id="ARBA00022729"/>
    </source>
</evidence>
<dbReference type="STRING" id="537970.HCAN_0879"/>
<accession>C5ZWS5</accession>
<dbReference type="AlphaFoldDB" id="C5ZWS5"/>
<dbReference type="RefSeq" id="WP_006655581.1">
    <property type="nucleotide sequence ID" value="NZ_CM000776.2"/>
</dbReference>
<evidence type="ECO:0000313" key="9">
    <source>
        <dbReference type="EMBL" id="EES89593.1"/>
    </source>
</evidence>
<dbReference type="SUPFAM" id="SSF103088">
    <property type="entry name" value="OmpA-like"/>
    <property type="match status" value="1"/>
</dbReference>
<comment type="similarity">
    <text evidence="6">Belongs to the Pal lipoprotein family.</text>
</comment>
<name>C5ZWS5_9HELI</name>
<dbReference type="OrthoDB" id="9809164at2"/>
<dbReference type="eggNOG" id="COG2885">
    <property type="taxonomic scope" value="Bacteria"/>
</dbReference>
<dbReference type="InterPro" id="IPR006664">
    <property type="entry name" value="OMP_bac"/>
</dbReference>
<dbReference type="Gene3D" id="3.30.1330.60">
    <property type="entry name" value="OmpA-like domain"/>
    <property type="match status" value="1"/>
</dbReference>
<dbReference type="PANTHER" id="PTHR30329:SF21">
    <property type="entry name" value="LIPOPROTEIN YIAD-RELATED"/>
    <property type="match status" value="1"/>
</dbReference>
<dbReference type="PROSITE" id="PS51257">
    <property type="entry name" value="PROKAR_LIPOPROTEIN"/>
    <property type="match status" value="1"/>
</dbReference>
<feature type="chain" id="PRO_5002960998" description="Peptidoglycan-associated lipoprotein" evidence="7">
    <location>
        <begin position="25"/>
        <end position="174"/>
    </location>
</feature>
<keyword evidence="3 6" id="KW-0564">Palmitate</keyword>
<dbReference type="PROSITE" id="PS51123">
    <property type="entry name" value="OMPA_2"/>
    <property type="match status" value="1"/>
</dbReference>
<keyword evidence="5 6" id="KW-0449">Lipoprotein</keyword>
<comment type="subcellular location">
    <subcellularLocation>
        <location evidence="6">Cell outer membrane</location>
        <topology evidence="6">Lipid-anchor</topology>
    </subcellularLocation>
</comment>
<dbReference type="EMBL" id="CM000776">
    <property type="protein sequence ID" value="EES89593.1"/>
    <property type="molecule type" value="Genomic_DNA"/>
</dbReference>
<feature type="domain" description="OmpA-like" evidence="8">
    <location>
        <begin position="57"/>
        <end position="174"/>
    </location>
</feature>
<keyword evidence="2 6" id="KW-0472">Membrane</keyword>
<gene>
    <name evidence="6" type="primary">pal</name>
    <name evidence="9" type="ORF">HCAN_0879</name>
</gene>
<keyword evidence="10" id="KW-1185">Reference proteome</keyword>